<protein>
    <submittedName>
        <fullName evidence="2 3">Uncharacterized protein</fullName>
    </submittedName>
</protein>
<reference evidence="2" key="2">
    <citation type="submission" date="2017-06" db="EMBL/GenBank/DDBJ databases">
        <title>WGS assembly of Brachypodium distachyon.</title>
        <authorList>
            <consortium name="The International Brachypodium Initiative"/>
            <person name="Lucas S."/>
            <person name="Harmon-Smith M."/>
            <person name="Lail K."/>
            <person name="Tice H."/>
            <person name="Grimwood J."/>
            <person name="Bruce D."/>
            <person name="Barry K."/>
            <person name="Shu S."/>
            <person name="Lindquist E."/>
            <person name="Wang M."/>
            <person name="Pitluck S."/>
            <person name="Vogel J.P."/>
            <person name="Garvin D.F."/>
            <person name="Mockler T.C."/>
            <person name="Schmutz J."/>
            <person name="Rokhsar D."/>
            <person name="Bevan M.W."/>
        </authorList>
    </citation>
    <scope>NUCLEOTIDE SEQUENCE</scope>
    <source>
        <strain evidence="2">Bd21</strain>
    </source>
</reference>
<dbReference type="AlphaFoldDB" id="A0A2K2CHF4"/>
<dbReference type="EMBL" id="CM000884">
    <property type="protein sequence ID" value="PNT61450.1"/>
    <property type="molecule type" value="Genomic_DNA"/>
</dbReference>
<reference evidence="3" key="3">
    <citation type="submission" date="2018-08" db="UniProtKB">
        <authorList>
            <consortium name="EnsemblPlants"/>
        </authorList>
    </citation>
    <scope>IDENTIFICATION</scope>
    <source>
        <strain evidence="3">cv. Bd21</strain>
    </source>
</reference>
<proteinExistence type="predicted"/>
<feature type="compositionally biased region" description="Basic residues" evidence="1">
    <location>
        <begin position="149"/>
        <end position="163"/>
    </location>
</feature>
<sequence length="183" mass="18876">MSPPSVPRAGVVLFQRVAVGPGPACRCPRPSQRTPAPPSGAPGGVLLGRQLRPCSGRLRPPLARRRPLPSAPSPPSAQAAAAALFRRRPPPASSAPTASSSGPPRPSSSVPKLPFAPLDVTAVPRCAEVPFAALAVVVLATAPVGLQRAGRRRGLCTGRRHPPRAPAPSSQRPSPTPPNSRRF</sequence>
<gene>
    <name evidence="2" type="ORF">BRADI_5g15328v3</name>
</gene>
<organism evidence="2">
    <name type="scientific">Brachypodium distachyon</name>
    <name type="common">Purple false brome</name>
    <name type="synonym">Trachynia distachya</name>
    <dbReference type="NCBI Taxonomy" id="15368"/>
    <lineage>
        <taxon>Eukaryota</taxon>
        <taxon>Viridiplantae</taxon>
        <taxon>Streptophyta</taxon>
        <taxon>Embryophyta</taxon>
        <taxon>Tracheophyta</taxon>
        <taxon>Spermatophyta</taxon>
        <taxon>Magnoliopsida</taxon>
        <taxon>Liliopsida</taxon>
        <taxon>Poales</taxon>
        <taxon>Poaceae</taxon>
        <taxon>BOP clade</taxon>
        <taxon>Pooideae</taxon>
        <taxon>Stipodae</taxon>
        <taxon>Brachypodieae</taxon>
        <taxon>Brachypodium</taxon>
    </lineage>
</organism>
<evidence type="ECO:0000313" key="2">
    <source>
        <dbReference type="EMBL" id="PNT61450.1"/>
    </source>
</evidence>
<dbReference type="EnsemblPlants" id="PNT61450">
    <property type="protein sequence ID" value="PNT61450"/>
    <property type="gene ID" value="BRADI_5g15328v3"/>
</dbReference>
<evidence type="ECO:0000313" key="4">
    <source>
        <dbReference type="Proteomes" id="UP000008810"/>
    </source>
</evidence>
<keyword evidence="4" id="KW-1185">Reference proteome</keyword>
<reference evidence="2 3" key="1">
    <citation type="journal article" date="2010" name="Nature">
        <title>Genome sequencing and analysis of the model grass Brachypodium distachyon.</title>
        <authorList>
            <consortium name="International Brachypodium Initiative"/>
        </authorList>
    </citation>
    <scope>NUCLEOTIDE SEQUENCE [LARGE SCALE GENOMIC DNA]</scope>
    <source>
        <strain evidence="2 3">Bd21</strain>
    </source>
</reference>
<feature type="region of interest" description="Disordered" evidence="1">
    <location>
        <begin position="147"/>
        <end position="183"/>
    </location>
</feature>
<dbReference type="Proteomes" id="UP000008810">
    <property type="component" value="Chromosome 5"/>
</dbReference>
<dbReference type="Gramene" id="PNT61450">
    <property type="protein sequence ID" value="PNT61450"/>
    <property type="gene ID" value="BRADI_5g15328v3"/>
</dbReference>
<name>A0A2K2CHF4_BRADI</name>
<dbReference type="InParanoid" id="A0A2K2CHF4"/>
<accession>A0A2K2CHF4</accession>
<evidence type="ECO:0000313" key="3">
    <source>
        <dbReference type="EnsemblPlants" id="PNT61450"/>
    </source>
</evidence>
<feature type="region of interest" description="Disordered" evidence="1">
    <location>
        <begin position="20"/>
        <end position="112"/>
    </location>
</feature>
<evidence type="ECO:0000256" key="1">
    <source>
        <dbReference type="SAM" id="MobiDB-lite"/>
    </source>
</evidence>
<feature type="compositionally biased region" description="Pro residues" evidence="1">
    <location>
        <begin position="174"/>
        <end position="183"/>
    </location>
</feature>